<feature type="compositionally biased region" description="Basic residues" evidence="10">
    <location>
        <begin position="1"/>
        <end position="10"/>
    </location>
</feature>
<evidence type="ECO:0000313" key="13">
    <source>
        <dbReference type="Proteomes" id="UP000825729"/>
    </source>
</evidence>
<keyword evidence="5" id="KW-0805">Transcription regulation</keyword>
<comment type="caution">
    <text evidence="12">The sequence shown here is derived from an EMBL/GenBank/DDBJ whole genome shotgun (WGS) entry which is preliminary data.</text>
</comment>
<evidence type="ECO:0000256" key="7">
    <source>
        <dbReference type="ARBA" id="ARBA00023163"/>
    </source>
</evidence>
<keyword evidence="13" id="KW-1185">Reference proteome</keyword>
<evidence type="ECO:0000259" key="11">
    <source>
        <dbReference type="PROSITE" id="PS51141"/>
    </source>
</evidence>
<dbReference type="PANTHER" id="PTHR31251:SF191">
    <property type="entry name" value="SBP-TYPE DOMAIN-CONTAINING PROTEIN"/>
    <property type="match status" value="1"/>
</dbReference>
<dbReference type="InterPro" id="IPR044817">
    <property type="entry name" value="SBP-like"/>
</dbReference>
<keyword evidence="7" id="KW-0804">Transcription</keyword>
<evidence type="ECO:0000256" key="1">
    <source>
        <dbReference type="ARBA" id="ARBA00004123"/>
    </source>
</evidence>
<reference evidence="12 13" key="1">
    <citation type="submission" date="2021-07" db="EMBL/GenBank/DDBJ databases">
        <title>The Aristolochia fimbriata genome: insights into angiosperm evolution, floral development and chemical biosynthesis.</title>
        <authorList>
            <person name="Jiao Y."/>
        </authorList>
    </citation>
    <scope>NUCLEOTIDE SEQUENCE [LARGE SCALE GENOMIC DNA]</scope>
    <source>
        <strain evidence="12">IBCAS-2021</strain>
        <tissue evidence="12">Leaf</tissue>
    </source>
</reference>
<keyword evidence="6" id="KW-0238">DNA-binding</keyword>
<evidence type="ECO:0000256" key="2">
    <source>
        <dbReference type="ARBA" id="ARBA00022723"/>
    </source>
</evidence>
<gene>
    <name evidence="12" type="ORF">H6P81_001216</name>
</gene>
<proteinExistence type="predicted"/>
<dbReference type="Proteomes" id="UP000825729">
    <property type="component" value="Unassembled WGS sequence"/>
</dbReference>
<feature type="compositionally biased region" description="Basic residues" evidence="10">
    <location>
        <begin position="350"/>
        <end position="360"/>
    </location>
</feature>
<keyword evidence="8" id="KW-0539">Nucleus</keyword>
<dbReference type="PROSITE" id="PS51141">
    <property type="entry name" value="ZF_SBP"/>
    <property type="match status" value="1"/>
</dbReference>
<evidence type="ECO:0000256" key="5">
    <source>
        <dbReference type="ARBA" id="ARBA00023015"/>
    </source>
</evidence>
<dbReference type="InterPro" id="IPR036893">
    <property type="entry name" value="SBP_sf"/>
</dbReference>
<dbReference type="PANTHER" id="PTHR31251">
    <property type="entry name" value="SQUAMOSA PROMOTER-BINDING-LIKE PROTEIN 4"/>
    <property type="match status" value="1"/>
</dbReference>
<dbReference type="GO" id="GO:0008270">
    <property type="term" value="F:zinc ion binding"/>
    <property type="evidence" value="ECO:0007669"/>
    <property type="project" value="UniProtKB-KW"/>
</dbReference>
<evidence type="ECO:0000256" key="10">
    <source>
        <dbReference type="SAM" id="MobiDB-lite"/>
    </source>
</evidence>
<feature type="region of interest" description="Disordered" evidence="10">
    <location>
        <begin position="1"/>
        <end position="69"/>
    </location>
</feature>
<dbReference type="Pfam" id="PF03110">
    <property type="entry name" value="SBP"/>
    <property type="match status" value="1"/>
</dbReference>
<organism evidence="12 13">
    <name type="scientific">Aristolochia fimbriata</name>
    <name type="common">White veined hardy Dutchman's pipe vine</name>
    <dbReference type="NCBI Taxonomy" id="158543"/>
    <lineage>
        <taxon>Eukaryota</taxon>
        <taxon>Viridiplantae</taxon>
        <taxon>Streptophyta</taxon>
        <taxon>Embryophyta</taxon>
        <taxon>Tracheophyta</taxon>
        <taxon>Spermatophyta</taxon>
        <taxon>Magnoliopsida</taxon>
        <taxon>Magnoliidae</taxon>
        <taxon>Piperales</taxon>
        <taxon>Aristolochiaceae</taxon>
        <taxon>Aristolochia</taxon>
    </lineage>
</organism>
<name>A0AAV7FAV2_ARIFI</name>
<keyword evidence="2" id="KW-0479">Metal-binding</keyword>
<feature type="domain" description="SBP-type" evidence="11">
    <location>
        <begin position="283"/>
        <end position="360"/>
    </location>
</feature>
<accession>A0AAV7FAV2</accession>
<dbReference type="GO" id="GO:0003677">
    <property type="term" value="F:DNA binding"/>
    <property type="evidence" value="ECO:0007669"/>
    <property type="project" value="UniProtKB-KW"/>
</dbReference>
<dbReference type="InterPro" id="IPR004333">
    <property type="entry name" value="SBP_dom"/>
</dbReference>
<keyword evidence="3 9" id="KW-0863">Zinc-finger</keyword>
<dbReference type="Gene3D" id="4.10.1100.10">
    <property type="entry name" value="Transcription factor, SBP-box domain"/>
    <property type="match status" value="1"/>
</dbReference>
<sequence length="589" mass="63968">MGRGRGKGKKLTVVASHEDPGSGGEDTLPAYKRRGRPQKPLKDEPDEEDVEKIEEEDGEHTKPIVASKEMKVPAAVTENGKKRKKYSQVKENVDTVKEENELDILKCVVSIDLLQVVILISGLQFGDLIYTITRKLNLMGGRRGLKCDSLCHVRARKSGRHRTNMFASYLDSMKDVSVFGVALEVAGFAAERETTTRMRLNQEAEMEMGSSALGSNSGSSDSLNGLKFGKKIYFEDVGSVESSSTSALPPAETKATTAAGVAAAAAAAAPPRRGRGLVQGNHTPRCQVEGCKVDLTGAKAYYCRHKVCAMHSKSPKVIVAGLEQRFCQQCSRFHQLAEFDQGKRSCRRRLAGHNERRRKPPPGSLLSSRYGRLASSFNEDTGRVGGFLNFSSPRLPGRDVWPTIRSSEQVSTSQVPPTGKYLPHLWQGSFQESNNIVTNVTHPYLQGSSAGTVFPSQEIPASECLTGVSDSSCALSLLSNQPWENRGRPSGLTNLVRDNIPSLGQSILHSTAANNITGNNASWGFKSGASSSSQAHEVPHDLALTQIQGSISNQFPCDTELSHQASRQYTDIGQSRAYGSTTSQINWTL</sequence>
<evidence type="ECO:0000256" key="6">
    <source>
        <dbReference type="ARBA" id="ARBA00023125"/>
    </source>
</evidence>
<evidence type="ECO:0000313" key="12">
    <source>
        <dbReference type="EMBL" id="KAG9456708.1"/>
    </source>
</evidence>
<evidence type="ECO:0000256" key="3">
    <source>
        <dbReference type="ARBA" id="ARBA00022771"/>
    </source>
</evidence>
<comment type="subcellular location">
    <subcellularLocation>
        <location evidence="1">Nucleus</location>
    </subcellularLocation>
</comment>
<keyword evidence="4" id="KW-0862">Zinc</keyword>
<protein>
    <recommendedName>
        <fullName evidence="11">SBP-type domain-containing protein</fullName>
    </recommendedName>
</protein>
<dbReference type="EMBL" id="JAINDJ010000002">
    <property type="protein sequence ID" value="KAG9456708.1"/>
    <property type="molecule type" value="Genomic_DNA"/>
</dbReference>
<evidence type="ECO:0000256" key="9">
    <source>
        <dbReference type="PROSITE-ProRule" id="PRU00470"/>
    </source>
</evidence>
<dbReference type="FunFam" id="4.10.1100.10:FF:000001">
    <property type="entry name" value="Squamosa promoter-binding-like protein 14"/>
    <property type="match status" value="1"/>
</dbReference>
<dbReference type="AlphaFoldDB" id="A0AAV7FAV2"/>
<dbReference type="SUPFAM" id="SSF103612">
    <property type="entry name" value="SBT domain"/>
    <property type="match status" value="1"/>
</dbReference>
<evidence type="ECO:0000256" key="8">
    <source>
        <dbReference type="ARBA" id="ARBA00023242"/>
    </source>
</evidence>
<feature type="region of interest" description="Disordered" evidence="10">
    <location>
        <begin position="350"/>
        <end position="369"/>
    </location>
</feature>
<dbReference type="GO" id="GO:0005634">
    <property type="term" value="C:nucleus"/>
    <property type="evidence" value="ECO:0007669"/>
    <property type="project" value="UniProtKB-SubCell"/>
</dbReference>
<evidence type="ECO:0000256" key="4">
    <source>
        <dbReference type="ARBA" id="ARBA00022833"/>
    </source>
</evidence>
<feature type="compositionally biased region" description="Acidic residues" evidence="10">
    <location>
        <begin position="44"/>
        <end position="58"/>
    </location>
</feature>